<dbReference type="Proteomes" id="UP000887579">
    <property type="component" value="Unplaced"/>
</dbReference>
<protein>
    <submittedName>
        <fullName evidence="2">Uncharacterized protein</fullName>
    </submittedName>
</protein>
<reference evidence="2" key="1">
    <citation type="submission" date="2022-11" db="UniProtKB">
        <authorList>
            <consortium name="WormBaseParasite"/>
        </authorList>
    </citation>
    <scope>IDENTIFICATION</scope>
</reference>
<organism evidence="1 2">
    <name type="scientific">Panagrolaimus sp. ES5</name>
    <dbReference type="NCBI Taxonomy" id="591445"/>
    <lineage>
        <taxon>Eukaryota</taxon>
        <taxon>Metazoa</taxon>
        <taxon>Ecdysozoa</taxon>
        <taxon>Nematoda</taxon>
        <taxon>Chromadorea</taxon>
        <taxon>Rhabditida</taxon>
        <taxon>Tylenchina</taxon>
        <taxon>Panagrolaimomorpha</taxon>
        <taxon>Panagrolaimoidea</taxon>
        <taxon>Panagrolaimidae</taxon>
        <taxon>Panagrolaimus</taxon>
    </lineage>
</organism>
<evidence type="ECO:0000313" key="2">
    <source>
        <dbReference type="WBParaSite" id="ES5_v2.g6236.t1"/>
    </source>
</evidence>
<sequence length="125" mass="13591">MGASSSTVTAGIKNQVDGRSNAIYQLADVTGNGVLADIAKESVKSKDPTELDIHIKTKVRPFLYNGGDGAELPIHDVIAQRHKERHGTEFTPAGQTPSVLKKFICWRLDARGAVGETVNYFVFHI</sequence>
<proteinExistence type="predicted"/>
<dbReference type="WBParaSite" id="ES5_v2.g6236.t1">
    <property type="protein sequence ID" value="ES5_v2.g6236.t1"/>
    <property type="gene ID" value="ES5_v2.g6236"/>
</dbReference>
<name>A0AC34GPP7_9BILA</name>
<evidence type="ECO:0000313" key="1">
    <source>
        <dbReference type="Proteomes" id="UP000887579"/>
    </source>
</evidence>
<accession>A0AC34GPP7</accession>